<dbReference type="AlphaFoldDB" id="A0A0M0K2D4"/>
<sequence>MEENVSGAEKEAEAKLAARYGGALPKRPNLLGAKEKRYFDSADHNMSAQHVSPSAPPAAASSSAPAQPATQILDHPEQPPRIR</sequence>
<comment type="similarity">
    <text evidence="1 2">Belongs to the endosulfine family.</text>
</comment>
<name>A0A0M0K2D4_9EUKA</name>
<reference evidence="5" key="1">
    <citation type="journal article" date="2015" name="PLoS Genet.">
        <title>Genome Sequence and Transcriptome Analyses of Chrysochromulina tobin: Metabolic Tools for Enhanced Algal Fitness in the Prominent Order Prymnesiales (Haptophyceae).</title>
        <authorList>
            <person name="Hovde B.T."/>
            <person name="Deodato C.R."/>
            <person name="Hunsperger H.M."/>
            <person name="Ryken S.A."/>
            <person name="Yost W."/>
            <person name="Jha R.K."/>
            <person name="Patterson J."/>
            <person name="Monnat R.J. Jr."/>
            <person name="Barlow S.B."/>
            <person name="Starkenburg S.R."/>
            <person name="Cattolico R.A."/>
        </authorList>
    </citation>
    <scope>NUCLEOTIDE SEQUENCE</scope>
    <source>
        <strain evidence="5">CCMP291</strain>
    </source>
</reference>
<feature type="region of interest" description="Disordered" evidence="3">
    <location>
        <begin position="37"/>
        <end position="83"/>
    </location>
</feature>
<feature type="compositionally biased region" description="Basic and acidic residues" evidence="3">
    <location>
        <begin position="74"/>
        <end position="83"/>
    </location>
</feature>
<evidence type="ECO:0000256" key="2">
    <source>
        <dbReference type="RuleBase" id="RU363120"/>
    </source>
</evidence>
<keyword evidence="5" id="KW-1185">Reference proteome</keyword>
<dbReference type="Proteomes" id="UP000037460">
    <property type="component" value="Unassembled WGS sequence"/>
</dbReference>
<accession>A0A0M0K2D4</accession>
<comment type="caution">
    <text evidence="4">The sequence shown here is derived from an EMBL/GenBank/DDBJ whole genome shotgun (WGS) entry which is preliminary data.</text>
</comment>
<evidence type="ECO:0000313" key="4">
    <source>
        <dbReference type="EMBL" id="KOO32960.1"/>
    </source>
</evidence>
<feature type="compositionally biased region" description="Low complexity" evidence="3">
    <location>
        <begin position="57"/>
        <end position="69"/>
    </location>
</feature>
<evidence type="ECO:0000256" key="1">
    <source>
        <dbReference type="ARBA" id="ARBA00010520"/>
    </source>
</evidence>
<gene>
    <name evidence="4" type="ORF">Ctob_010116</name>
</gene>
<dbReference type="InterPro" id="IPR006760">
    <property type="entry name" value="Endosulphine"/>
</dbReference>
<evidence type="ECO:0000313" key="5">
    <source>
        <dbReference type="Proteomes" id="UP000037460"/>
    </source>
</evidence>
<protein>
    <submittedName>
        <fullName evidence="4">Uncharacterized protein</fullName>
    </submittedName>
</protein>
<organism evidence="4 5">
    <name type="scientific">Chrysochromulina tobinii</name>
    <dbReference type="NCBI Taxonomy" id="1460289"/>
    <lineage>
        <taxon>Eukaryota</taxon>
        <taxon>Haptista</taxon>
        <taxon>Haptophyta</taxon>
        <taxon>Prymnesiophyceae</taxon>
        <taxon>Prymnesiales</taxon>
        <taxon>Chrysochromulinaceae</taxon>
        <taxon>Chrysochromulina</taxon>
    </lineage>
</organism>
<dbReference type="EMBL" id="JWZX01001640">
    <property type="protein sequence ID" value="KOO32960.1"/>
    <property type="molecule type" value="Genomic_DNA"/>
</dbReference>
<proteinExistence type="inferred from homology"/>
<evidence type="ECO:0000256" key="3">
    <source>
        <dbReference type="SAM" id="MobiDB-lite"/>
    </source>
</evidence>
<dbReference type="Pfam" id="PF04667">
    <property type="entry name" value="Endosulfine"/>
    <property type="match status" value="1"/>
</dbReference>